<dbReference type="RefSeq" id="WP_041890443.1">
    <property type="nucleotide sequence ID" value="NZ_CP010817.1"/>
</dbReference>
<dbReference type="Proteomes" id="UP000183496">
    <property type="component" value="Unassembled WGS sequence"/>
</dbReference>
<sequence>MSTKLNQFLSFCFLILICLSVKGQIITDSILYSELSNQLLSNDGKWATIRKHYNFDIKNDTTFIVNTNGKVLLKEKTIAQYKLFSNDLLITYNSSSNSIIIFDPNVSKRQLISNVSDPIYINNHSLILYLDIKTNKYNLVKITKDSYKLIWSQDKKLIQYLKVSDNQEVLFAQKNSLDNTLEIINLQNFDKTINHSISYPIKHVFWDKKYPIAFISPNIVSQNNYPFITFLNYKNNFVQKQILDKDSHFTSLEALNETSFKIKKRYLIGEKSYNPKELEIWSTNDLSLNHKKNISNSTKLYGQETQIYNYSTANLNQLKVLKDYETIKLNSNTLLLYNPNQYHDYTNSWNAKPRDFILYDIDTQKTHTIVKALANPSNTTSISPLGGYFVYYQNDSINFYNVQTKQVENSFKYEEPNAKTRVFREKIKYWSDDEKFFFFNSNSNLLKYNTLTKKLEIIKENKSKSVKYSILNKVITNTNNNSDIHSITIQDYSNLLIASFDVEKSTFSLIKLNKNQERIIIDKTKNHISRVIYSKDFKTITYALENHNMPKDIYVYKDGTTKLLLENGMPQSLFNWKKQKTITYKDRFNNSLKGILYYPKDFNTNKKYPMITHIYELQNHLGNRFTYPTFLNNDGYNTSLLQENNYFVFLPDILDTNQGTGLSALHCVEESIKTVLQEEKSIDKENLGLFGFSHGGYETNFIITQTDLFKAAVSGSGNVDLIRSYFSYNENFISPFFFQFENGQYKMPKTFKEDKELYIKNSPIMYVDKIKTPLLTFTGKQDENIHWGQSRELFIGMLRYNIPHIALFYKNEGHGLIKKVNQIDITKRTMSWFNYFLKDENSTSTNWIINNTYFDKERILSH</sequence>
<dbReference type="SUPFAM" id="SSF82171">
    <property type="entry name" value="DPP6 N-terminal domain-like"/>
    <property type="match status" value="1"/>
</dbReference>
<dbReference type="KEGG" id="mpw:MPR_1301"/>
<dbReference type="Gene3D" id="3.40.50.1820">
    <property type="entry name" value="alpha/beta hydrolase"/>
    <property type="match status" value="1"/>
</dbReference>
<protein>
    <submittedName>
        <fullName evidence="3">Prolyl oligopeptidase family protein</fullName>
    </submittedName>
</protein>
<dbReference type="GO" id="GO:0006508">
    <property type="term" value="P:proteolysis"/>
    <property type="evidence" value="ECO:0007669"/>
    <property type="project" value="InterPro"/>
</dbReference>
<evidence type="ECO:0000313" key="4">
    <source>
        <dbReference type="Proteomes" id="UP000183496"/>
    </source>
</evidence>
<dbReference type="EMBL" id="FOFY01000020">
    <property type="protein sequence ID" value="SER58553.1"/>
    <property type="molecule type" value="Genomic_DNA"/>
</dbReference>
<keyword evidence="1" id="KW-0378">Hydrolase</keyword>
<comment type="caution">
    <text evidence="3">The sequence shown here is derived from an EMBL/GenBank/DDBJ whole genome shotgun (WGS) entry which is preliminary data.</text>
</comment>
<dbReference type="InterPro" id="IPR029058">
    <property type="entry name" value="AB_hydrolase_fold"/>
</dbReference>
<dbReference type="PANTHER" id="PTHR42776">
    <property type="entry name" value="SERINE PEPTIDASE S9 FAMILY MEMBER"/>
    <property type="match status" value="1"/>
</dbReference>
<evidence type="ECO:0000313" key="3">
    <source>
        <dbReference type="EMBL" id="SER58553.1"/>
    </source>
</evidence>
<reference evidence="3 4" key="1">
    <citation type="submission" date="2016-10" db="EMBL/GenBank/DDBJ databases">
        <authorList>
            <person name="Varghese N."/>
            <person name="Submissions S."/>
        </authorList>
    </citation>
    <scope>NUCLEOTIDE SEQUENCE [LARGE SCALE GENOMIC DNA]</scope>
    <source>
        <strain evidence="4">DSM 19823 / KCTC 23066 / CCTCC M 208030 / D25</strain>
    </source>
</reference>
<accession>A0AAJ5BFE5</accession>
<dbReference type="PANTHER" id="PTHR42776:SF27">
    <property type="entry name" value="DIPEPTIDYL PEPTIDASE FAMILY MEMBER 6"/>
    <property type="match status" value="1"/>
</dbReference>
<organism evidence="3 4">
    <name type="scientific">Myroides profundi</name>
    <dbReference type="NCBI Taxonomy" id="480520"/>
    <lineage>
        <taxon>Bacteria</taxon>
        <taxon>Pseudomonadati</taxon>
        <taxon>Bacteroidota</taxon>
        <taxon>Flavobacteriia</taxon>
        <taxon>Flavobacteriales</taxon>
        <taxon>Flavobacteriaceae</taxon>
        <taxon>Myroides</taxon>
    </lineage>
</organism>
<feature type="domain" description="Peptidase S9 prolyl oligopeptidase catalytic" evidence="2">
    <location>
        <begin position="676"/>
        <end position="838"/>
    </location>
</feature>
<keyword evidence="4" id="KW-1185">Reference proteome</keyword>
<dbReference type="SUPFAM" id="SSF53474">
    <property type="entry name" value="alpha/beta-Hydrolases"/>
    <property type="match status" value="1"/>
</dbReference>
<name>A0AAJ5BFE5_MYRPR</name>
<dbReference type="Pfam" id="PF00326">
    <property type="entry name" value="Peptidase_S9"/>
    <property type="match status" value="1"/>
</dbReference>
<evidence type="ECO:0000256" key="1">
    <source>
        <dbReference type="ARBA" id="ARBA00022801"/>
    </source>
</evidence>
<dbReference type="GO" id="GO:0004252">
    <property type="term" value="F:serine-type endopeptidase activity"/>
    <property type="evidence" value="ECO:0007669"/>
    <property type="project" value="TreeGrafter"/>
</dbReference>
<dbReference type="AlphaFoldDB" id="A0AAJ5BFE5"/>
<dbReference type="InterPro" id="IPR001375">
    <property type="entry name" value="Peptidase_S9_cat"/>
</dbReference>
<evidence type="ECO:0000259" key="2">
    <source>
        <dbReference type="Pfam" id="PF00326"/>
    </source>
</evidence>
<gene>
    <name evidence="3" type="ORF">SAMN04488089_12027</name>
</gene>
<proteinExistence type="predicted"/>